<organism evidence="1 2">
    <name type="scientific">Lentinula lateritia</name>
    <dbReference type="NCBI Taxonomy" id="40482"/>
    <lineage>
        <taxon>Eukaryota</taxon>
        <taxon>Fungi</taxon>
        <taxon>Dikarya</taxon>
        <taxon>Basidiomycota</taxon>
        <taxon>Agaricomycotina</taxon>
        <taxon>Agaricomycetes</taxon>
        <taxon>Agaricomycetidae</taxon>
        <taxon>Agaricales</taxon>
        <taxon>Marasmiineae</taxon>
        <taxon>Omphalotaceae</taxon>
        <taxon>Lentinula</taxon>
    </lineage>
</organism>
<reference evidence="1" key="1">
    <citation type="submission" date="2022-08" db="EMBL/GenBank/DDBJ databases">
        <authorList>
            <consortium name="DOE Joint Genome Institute"/>
            <person name="Min B."/>
            <person name="Riley R."/>
            <person name="Sierra-Patev S."/>
            <person name="Naranjo-Ortiz M."/>
            <person name="Looney B."/>
            <person name="Konkel Z."/>
            <person name="Slot J.C."/>
            <person name="Sakamoto Y."/>
            <person name="Steenwyk J.L."/>
            <person name="Rokas A."/>
            <person name="Carro J."/>
            <person name="Camarero S."/>
            <person name="Ferreira P."/>
            <person name="Molpeceres G."/>
            <person name="Ruiz-Duenas F.J."/>
            <person name="Serrano A."/>
            <person name="Henrissat B."/>
            <person name="Drula E."/>
            <person name="Hughes K.W."/>
            <person name="Mata J.L."/>
            <person name="Ishikawa N.K."/>
            <person name="Vargas-Isla R."/>
            <person name="Ushijima S."/>
            <person name="Smith C.A."/>
            <person name="Ahrendt S."/>
            <person name="Andreopoulos W."/>
            <person name="He G."/>
            <person name="Labutti K."/>
            <person name="Lipzen A."/>
            <person name="Ng V."/>
            <person name="Sandor L."/>
            <person name="Barry K."/>
            <person name="Martinez A.T."/>
            <person name="Xiao Y."/>
            <person name="Gibbons J.G."/>
            <person name="Terashima K."/>
            <person name="Hibbett D.S."/>
            <person name="Grigoriev I.V."/>
        </authorList>
    </citation>
    <scope>NUCLEOTIDE SEQUENCE</scope>
    <source>
        <strain evidence="1">Sp2 HRB7682 ss15</strain>
    </source>
</reference>
<sequence>MHSKNCVHIMYVPTYIRTDISQSSSAFLSWNAVCAIPRPESKRKRHQKAPRGTAIKTYNRSTTRRIRYRLMMVQEKMEVCPTGTSN</sequence>
<proteinExistence type="predicted"/>
<evidence type="ECO:0000313" key="1">
    <source>
        <dbReference type="EMBL" id="KAJ4471722.1"/>
    </source>
</evidence>
<dbReference type="Proteomes" id="UP001150238">
    <property type="component" value="Unassembled WGS sequence"/>
</dbReference>
<protein>
    <submittedName>
        <fullName evidence="1">Uncharacterized protein</fullName>
    </submittedName>
</protein>
<comment type="caution">
    <text evidence="1">The sequence shown here is derived from an EMBL/GenBank/DDBJ whole genome shotgun (WGS) entry which is preliminary data.</text>
</comment>
<accession>A0A9W9A1W1</accession>
<dbReference type="AlphaFoldDB" id="A0A9W9A1W1"/>
<dbReference type="EMBL" id="JANVFS010000028">
    <property type="protein sequence ID" value="KAJ4471722.1"/>
    <property type="molecule type" value="Genomic_DNA"/>
</dbReference>
<name>A0A9W9A1W1_9AGAR</name>
<reference evidence="1" key="2">
    <citation type="journal article" date="2023" name="Proc. Natl. Acad. Sci. U.S.A.">
        <title>A global phylogenomic analysis of the shiitake genus Lentinula.</title>
        <authorList>
            <person name="Sierra-Patev S."/>
            <person name="Min B."/>
            <person name="Naranjo-Ortiz M."/>
            <person name="Looney B."/>
            <person name="Konkel Z."/>
            <person name="Slot J.C."/>
            <person name="Sakamoto Y."/>
            <person name="Steenwyk J.L."/>
            <person name="Rokas A."/>
            <person name="Carro J."/>
            <person name="Camarero S."/>
            <person name="Ferreira P."/>
            <person name="Molpeceres G."/>
            <person name="Ruiz-Duenas F.J."/>
            <person name="Serrano A."/>
            <person name="Henrissat B."/>
            <person name="Drula E."/>
            <person name="Hughes K.W."/>
            <person name="Mata J.L."/>
            <person name="Ishikawa N.K."/>
            <person name="Vargas-Isla R."/>
            <person name="Ushijima S."/>
            <person name="Smith C.A."/>
            <person name="Donoghue J."/>
            <person name="Ahrendt S."/>
            <person name="Andreopoulos W."/>
            <person name="He G."/>
            <person name="LaButti K."/>
            <person name="Lipzen A."/>
            <person name="Ng V."/>
            <person name="Riley R."/>
            <person name="Sandor L."/>
            <person name="Barry K."/>
            <person name="Martinez A.T."/>
            <person name="Xiao Y."/>
            <person name="Gibbons J.G."/>
            <person name="Terashima K."/>
            <person name="Grigoriev I.V."/>
            <person name="Hibbett D."/>
        </authorList>
    </citation>
    <scope>NUCLEOTIDE SEQUENCE</scope>
    <source>
        <strain evidence="1">Sp2 HRB7682 ss15</strain>
    </source>
</reference>
<gene>
    <name evidence="1" type="ORF">C8J55DRAFT_151656</name>
</gene>
<evidence type="ECO:0000313" key="2">
    <source>
        <dbReference type="Proteomes" id="UP001150238"/>
    </source>
</evidence>